<dbReference type="EMBL" id="CP029354">
    <property type="protein sequence ID" value="AWK88340.1"/>
    <property type="molecule type" value="Genomic_DNA"/>
</dbReference>
<evidence type="ECO:0000256" key="1">
    <source>
        <dbReference type="ARBA" id="ARBA00022603"/>
    </source>
</evidence>
<dbReference type="InterPro" id="IPR029063">
    <property type="entry name" value="SAM-dependent_MTases_sf"/>
</dbReference>
<evidence type="ECO:0000259" key="5">
    <source>
        <dbReference type="Pfam" id="PF13649"/>
    </source>
</evidence>
<dbReference type="SUPFAM" id="SSF53335">
    <property type="entry name" value="S-adenosyl-L-methionine-dependent methyltransferases"/>
    <property type="match status" value="1"/>
</dbReference>
<protein>
    <submittedName>
        <fullName evidence="6">TIGR04290 family methyltransferase</fullName>
    </submittedName>
</protein>
<dbReference type="Proteomes" id="UP000245629">
    <property type="component" value="Chromosome 3"/>
</dbReference>
<gene>
    <name evidence="6" type="ORF">DEW08_19820</name>
</gene>
<dbReference type="Pfam" id="PF13649">
    <property type="entry name" value="Methyltransf_25"/>
    <property type="match status" value="1"/>
</dbReference>
<reference evidence="7" key="1">
    <citation type="submission" date="2018-05" db="EMBL/GenBank/DDBJ databases">
        <title>Azospirillum thermophila sp. nov., a novel isolated from hot spring.</title>
        <authorList>
            <person name="Zhao Z."/>
        </authorList>
    </citation>
    <scope>NUCLEOTIDE SEQUENCE [LARGE SCALE GENOMIC DNA]</scope>
    <source>
        <strain evidence="7">CFH 70021</strain>
    </source>
</reference>
<keyword evidence="2 6" id="KW-0808">Transferase</keyword>
<accession>A0A2S2CVD6</accession>
<dbReference type="GO" id="GO:0032259">
    <property type="term" value="P:methylation"/>
    <property type="evidence" value="ECO:0007669"/>
    <property type="project" value="UniProtKB-KW"/>
</dbReference>
<dbReference type="AlphaFoldDB" id="A0A2S2CVD6"/>
<dbReference type="OrthoDB" id="9765084at2"/>
<dbReference type="GO" id="GO:0008168">
    <property type="term" value="F:methyltransferase activity"/>
    <property type="evidence" value="ECO:0007669"/>
    <property type="project" value="UniProtKB-KW"/>
</dbReference>
<evidence type="ECO:0000256" key="2">
    <source>
        <dbReference type="ARBA" id="ARBA00022679"/>
    </source>
</evidence>
<dbReference type="CDD" id="cd02440">
    <property type="entry name" value="AdoMet_MTases"/>
    <property type="match status" value="1"/>
</dbReference>
<keyword evidence="7" id="KW-1185">Reference proteome</keyword>
<evidence type="ECO:0000313" key="6">
    <source>
        <dbReference type="EMBL" id="AWK88340.1"/>
    </source>
</evidence>
<evidence type="ECO:0000256" key="4">
    <source>
        <dbReference type="SAM" id="MobiDB-lite"/>
    </source>
</evidence>
<organism evidence="6 7">
    <name type="scientific">Azospirillum thermophilum</name>
    <dbReference type="NCBI Taxonomy" id="2202148"/>
    <lineage>
        <taxon>Bacteria</taxon>
        <taxon>Pseudomonadati</taxon>
        <taxon>Pseudomonadota</taxon>
        <taxon>Alphaproteobacteria</taxon>
        <taxon>Rhodospirillales</taxon>
        <taxon>Azospirillaceae</taxon>
        <taxon>Azospirillum</taxon>
    </lineage>
</organism>
<feature type="region of interest" description="Disordered" evidence="4">
    <location>
        <begin position="1"/>
        <end position="25"/>
    </location>
</feature>
<dbReference type="InterPro" id="IPR041698">
    <property type="entry name" value="Methyltransf_25"/>
</dbReference>
<dbReference type="KEGG" id="azz:DEW08_19820"/>
<dbReference type="Gene3D" id="3.40.50.150">
    <property type="entry name" value="Vaccinia Virus protein VP39"/>
    <property type="match status" value="1"/>
</dbReference>
<keyword evidence="1 6" id="KW-0489">Methyltransferase</keyword>
<sequence length="276" mass="31274">MDVPLKDPTPGQPRPEGKSPAGKTSRRDIDALGHWFHNLHLPDGRQTCPDHHFGDFPGWKWRQFRDRIPEDLSGWTALDIGCNAGFYSLELAKRGARVTAIDMNSMYLDQARWAAGQFGLEDRIRFRQCQVYDLARWTERFDLVLFMGVFYHLRYPLLGLDLVAEKVGRMLVFQSLRMPGEAVSQASRGDTDFQNMDLIGQPGWPRLSFIEGSFCKDHTNWWIPDHAAVLAMLRSAGMTPTVQAAPDIYLCEPDRVTPRSTLLGEELRAATGRSAP</sequence>
<proteinExistence type="predicted"/>
<name>A0A2S2CVD6_9PROT</name>
<dbReference type="PANTHER" id="PTHR43464:SF19">
    <property type="entry name" value="UBIQUINONE BIOSYNTHESIS O-METHYLTRANSFERASE, MITOCHONDRIAL"/>
    <property type="match status" value="1"/>
</dbReference>
<evidence type="ECO:0000313" key="7">
    <source>
        <dbReference type="Proteomes" id="UP000245629"/>
    </source>
</evidence>
<keyword evidence="3" id="KW-0949">S-adenosyl-L-methionine</keyword>
<evidence type="ECO:0000256" key="3">
    <source>
        <dbReference type="ARBA" id="ARBA00022691"/>
    </source>
</evidence>
<dbReference type="PANTHER" id="PTHR43464">
    <property type="entry name" value="METHYLTRANSFERASE"/>
    <property type="match status" value="1"/>
</dbReference>
<dbReference type="RefSeq" id="WP_109330515.1">
    <property type="nucleotide sequence ID" value="NZ_CP029354.1"/>
</dbReference>
<feature type="domain" description="Methyltransferase" evidence="5">
    <location>
        <begin position="78"/>
        <end position="155"/>
    </location>
</feature>
<dbReference type="NCBIfam" id="TIGR04290">
    <property type="entry name" value="meth_Rta_06860"/>
    <property type="match status" value="1"/>
</dbReference>
<dbReference type="InterPro" id="IPR027554">
    <property type="entry name" value="Meth_Rta_06860"/>
</dbReference>